<organism evidence="2">
    <name type="scientific">uncultured Acidimicrobiales bacterium</name>
    <dbReference type="NCBI Taxonomy" id="310071"/>
    <lineage>
        <taxon>Bacteria</taxon>
        <taxon>Bacillati</taxon>
        <taxon>Actinomycetota</taxon>
        <taxon>Acidimicrobiia</taxon>
        <taxon>Acidimicrobiales</taxon>
        <taxon>environmental samples</taxon>
    </lineage>
</organism>
<protein>
    <submittedName>
        <fullName evidence="2">Uncharacterized protein</fullName>
    </submittedName>
</protein>
<reference evidence="2" key="1">
    <citation type="submission" date="2020-02" db="EMBL/GenBank/DDBJ databases">
        <authorList>
            <person name="Meier V. D."/>
        </authorList>
    </citation>
    <scope>NUCLEOTIDE SEQUENCE</scope>
    <source>
        <strain evidence="2">AVDCRST_MAG20</strain>
    </source>
</reference>
<proteinExistence type="predicted"/>
<dbReference type="EMBL" id="CADCSY010000028">
    <property type="protein sequence ID" value="CAA9221190.1"/>
    <property type="molecule type" value="Genomic_DNA"/>
</dbReference>
<feature type="region of interest" description="Disordered" evidence="1">
    <location>
        <begin position="104"/>
        <end position="127"/>
    </location>
</feature>
<evidence type="ECO:0000256" key="1">
    <source>
        <dbReference type="SAM" id="MobiDB-lite"/>
    </source>
</evidence>
<name>A0A6J4HD23_9ACTN</name>
<evidence type="ECO:0000313" key="2">
    <source>
        <dbReference type="EMBL" id="CAA9221190.1"/>
    </source>
</evidence>
<gene>
    <name evidence="2" type="ORF">AVDCRST_MAG20-585</name>
</gene>
<accession>A0A6J4HD23</accession>
<dbReference type="AlphaFoldDB" id="A0A6J4HD23"/>
<sequence>MGHRLVSGDLLVQLADAGATGEVVHPQRAVQRLRQLGVDDAALAEHGDQEREQPHEVGGGVAQALSLGERLVDEAELALLEVPQAPVHELRRLRRRAAREVVALDQAGPQPPGGGVDGHPSAGDATADDEHVEGLVGEASQGCRTVEGHATSMPSTCSLPAAGGCCRRWAGVARRG</sequence>